<dbReference type="OrthoDB" id="2449131at2"/>
<dbReference type="AlphaFoldDB" id="A0A0K6GLQ6"/>
<keyword evidence="2" id="KW-1185">Reference proteome</keyword>
<dbReference type="PROSITE" id="PS51257">
    <property type="entry name" value="PROKAR_LIPOPROTEIN"/>
    <property type="match status" value="1"/>
</dbReference>
<evidence type="ECO:0008006" key="3">
    <source>
        <dbReference type="Google" id="ProtNLM"/>
    </source>
</evidence>
<name>A0A0K6GLQ6_9BACL</name>
<dbReference type="RefSeq" id="WP_055440654.1">
    <property type="nucleotide sequence ID" value="NZ_BAABDZ010000035.1"/>
</dbReference>
<accession>A0A0K6GLQ6</accession>
<proteinExistence type="predicted"/>
<gene>
    <name evidence="1" type="ORF">Ga0061060_104100</name>
</gene>
<evidence type="ECO:0000313" key="2">
    <source>
        <dbReference type="Proteomes" id="UP000182738"/>
    </source>
</evidence>
<organism evidence="1 2">
    <name type="scientific">Anoxybacillus suryakundensis</name>
    <dbReference type="NCBI Taxonomy" id="1325335"/>
    <lineage>
        <taxon>Bacteria</taxon>
        <taxon>Bacillati</taxon>
        <taxon>Bacillota</taxon>
        <taxon>Bacilli</taxon>
        <taxon>Bacillales</taxon>
        <taxon>Anoxybacillaceae</taxon>
        <taxon>Anoxybacillus</taxon>
    </lineage>
</organism>
<reference evidence="2" key="1">
    <citation type="submission" date="2015-08" db="EMBL/GenBank/DDBJ databases">
        <authorList>
            <person name="Varghese N."/>
        </authorList>
    </citation>
    <scope>NUCLEOTIDE SEQUENCE [LARGE SCALE GENOMIC DNA]</scope>
    <source>
        <strain evidence="2">DSM 27374</strain>
    </source>
</reference>
<sequence length="240" mass="27748">MKKWLISAMVVVVSMMLSGCLYPQERLAQNQIPYKEQVERVQQAVNEYRQATGGLLPIKTRDMSTPIYQKYPIDFNMLVPRYMAEPPGNAFESGGVYQYVLVDVETNPTVKLLDLRAAEAIRDLKLRIRMYQDAHGYPPFKDVLAKGVFTLDYKKLRLDAPPHVVSPYSGKNLPLIIDGKGEIYIDYRIDLYEKLQTEAHHYRYGDDIRDLLVKHSLFVPAYSLPYTIDEKKKEPIFLVK</sequence>
<evidence type="ECO:0000313" key="1">
    <source>
        <dbReference type="EMBL" id="CUA79503.1"/>
    </source>
</evidence>
<dbReference type="Proteomes" id="UP000182738">
    <property type="component" value="Unassembled WGS sequence"/>
</dbReference>
<dbReference type="EMBL" id="CYGZ01000004">
    <property type="protein sequence ID" value="CUA79503.1"/>
    <property type="molecule type" value="Genomic_DNA"/>
</dbReference>
<protein>
    <recommendedName>
        <fullName evidence="3">ABC transporter periplasmic binding protein yphF</fullName>
    </recommendedName>
</protein>
<dbReference type="STRING" id="1325335.GCA_001418025_00810"/>